<dbReference type="Proteomes" id="UP001206312">
    <property type="component" value="Unassembled WGS sequence"/>
</dbReference>
<dbReference type="InterPro" id="IPR036428">
    <property type="entry name" value="PCD_sf"/>
</dbReference>
<accession>A0ABT1AUQ2</accession>
<dbReference type="SUPFAM" id="SSF55248">
    <property type="entry name" value="PCD-like"/>
    <property type="match status" value="1"/>
</dbReference>
<dbReference type="EMBL" id="JAMXIB010000002">
    <property type="protein sequence ID" value="MCO5723783.1"/>
    <property type="molecule type" value="Genomic_DNA"/>
</dbReference>
<evidence type="ECO:0000313" key="6">
    <source>
        <dbReference type="Proteomes" id="UP001206312"/>
    </source>
</evidence>
<dbReference type="RefSeq" id="WP_252740164.1">
    <property type="nucleotide sequence ID" value="NZ_JAMXIB010000002.1"/>
</dbReference>
<gene>
    <name evidence="5" type="ORF">NG653_02870</name>
</gene>
<keyword evidence="3 4" id="KW-0456">Lyase</keyword>
<dbReference type="GO" id="GO:0008124">
    <property type="term" value="F:4-alpha-hydroxytetrahydrobiopterin dehydratase activity"/>
    <property type="evidence" value="ECO:0007669"/>
    <property type="project" value="UniProtKB-EC"/>
</dbReference>
<dbReference type="NCBIfam" id="NF002018">
    <property type="entry name" value="PRK00823.1-3"/>
    <property type="match status" value="1"/>
</dbReference>
<comment type="catalytic activity">
    <reaction evidence="1 4">
        <text>(4aS,6R)-4a-hydroxy-L-erythro-5,6,7,8-tetrahydrobiopterin = (6R)-L-erythro-6,7-dihydrobiopterin + H2O</text>
        <dbReference type="Rhea" id="RHEA:11920"/>
        <dbReference type="ChEBI" id="CHEBI:15377"/>
        <dbReference type="ChEBI" id="CHEBI:15642"/>
        <dbReference type="ChEBI" id="CHEBI:43120"/>
        <dbReference type="EC" id="4.2.1.96"/>
    </reaction>
</comment>
<dbReference type="CDD" id="cd00914">
    <property type="entry name" value="PCD_DCoH_subfamily_b"/>
    <property type="match status" value="1"/>
</dbReference>
<dbReference type="PANTHER" id="PTHR12599">
    <property type="entry name" value="PTERIN-4-ALPHA-CARBINOLAMINE DEHYDRATASE"/>
    <property type="match status" value="1"/>
</dbReference>
<keyword evidence="6" id="KW-1185">Reference proteome</keyword>
<evidence type="ECO:0000256" key="3">
    <source>
        <dbReference type="ARBA" id="ARBA00023239"/>
    </source>
</evidence>
<dbReference type="Gene3D" id="3.30.1360.20">
    <property type="entry name" value="Transcriptional coactivator/pterin dehydratase"/>
    <property type="match status" value="1"/>
</dbReference>
<dbReference type="NCBIfam" id="NF002017">
    <property type="entry name" value="PRK00823.1-2"/>
    <property type="match status" value="1"/>
</dbReference>
<organism evidence="5 6">
    <name type="scientific">Robiginitalea marina</name>
    <dbReference type="NCBI Taxonomy" id="2954105"/>
    <lineage>
        <taxon>Bacteria</taxon>
        <taxon>Pseudomonadati</taxon>
        <taxon>Bacteroidota</taxon>
        <taxon>Flavobacteriia</taxon>
        <taxon>Flavobacteriales</taxon>
        <taxon>Flavobacteriaceae</taxon>
        <taxon>Robiginitalea</taxon>
    </lineage>
</organism>
<dbReference type="Pfam" id="PF01329">
    <property type="entry name" value="Pterin_4a"/>
    <property type="match status" value="1"/>
</dbReference>
<evidence type="ECO:0000256" key="2">
    <source>
        <dbReference type="ARBA" id="ARBA00006472"/>
    </source>
</evidence>
<evidence type="ECO:0000256" key="4">
    <source>
        <dbReference type="HAMAP-Rule" id="MF_00434"/>
    </source>
</evidence>
<dbReference type="HAMAP" id="MF_00434">
    <property type="entry name" value="Pterin_4_alpha"/>
    <property type="match status" value="1"/>
</dbReference>
<evidence type="ECO:0000256" key="1">
    <source>
        <dbReference type="ARBA" id="ARBA00001554"/>
    </source>
</evidence>
<dbReference type="InterPro" id="IPR001533">
    <property type="entry name" value="Pterin_deHydtase"/>
</dbReference>
<reference evidence="5 6" key="1">
    <citation type="submission" date="2022-06" db="EMBL/GenBank/DDBJ databases">
        <authorList>
            <person name="Xuan X."/>
        </authorList>
    </citation>
    <scope>NUCLEOTIDE SEQUENCE [LARGE SCALE GENOMIC DNA]</scope>
    <source>
        <strain evidence="5 6">2V75</strain>
    </source>
</reference>
<proteinExistence type="inferred from homology"/>
<evidence type="ECO:0000313" key="5">
    <source>
        <dbReference type="EMBL" id="MCO5723783.1"/>
    </source>
</evidence>
<name>A0ABT1AUQ2_9FLAO</name>
<comment type="similarity">
    <text evidence="2 4">Belongs to the pterin-4-alpha-carbinolamine dehydratase family.</text>
</comment>
<comment type="caution">
    <text evidence="5">The sequence shown here is derived from an EMBL/GenBank/DDBJ whole genome shotgun (WGS) entry which is preliminary data.</text>
</comment>
<protein>
    <recommendedName>
        <fullName evidence="4">Putative pterin-4-alpha-carbinolamine dehydratase</fullName>
        <shortName evidence="4">PHS</shortName>
        <ecNumber evidence="4">4.2.1.96</ecNumber>
    </recommendedName>
    <alternativeName>
        <fullName evidence="4">4-alpha-hydroxy-tetrahydropterin dehydratase</fullName>
    </alternativeName>
    <alternativeName>
        <fullName evidence="4">Pterin carbinolamine dehydratase</fullName>
        <shortName evidence="4">PCD</shortName>
    </alternativeName>
</protein>
<dbReference type="PANTHER" id="PTHR12599:SF0">
    <property type="entry name" value="PTERIN-4-ALPHA-CARBINOLAMINE DEHYDRATASE"/>
    <property type="match status" value="1"/>
</dbReference>
<sequence>MDPLSEKEIEDRLAELEGWEYDENALETTFEFQNFREAFTLMTRIAFECEAQGHHPDWTNVYNRLHIRLSTHDAGGVTAKDFRLAKTIEALVGTDE</sequence>
<dbReference type="EC" id="4.2.1.96" evidence="4"/>